<evidence type="ECO:0000256" key="1">
    <source>
        <dbReference type="SAM" id="MobiDB-lite"/>
    </source>
</evidence>
<dbReference type="AlphaFoldDB" id="A0A226DQ80"/>
<protein>
    <submittedName>
        <fullName evidence="2">Uncharacterized protein</fullName>
    </submittedName>
</protein>
<reference evidence="2 3" key="1">
    <citation type="submission" date="2015-12" db="EMBL/GenBank/DDBJ databases">
        <title>The genome of Folsomia candida.</title>
        <authorList>
            <person name="Faddeeva A."/>
            <person name="Derks M.F."/>
            <person name="Anvar Y."/>
            <person name="Smit S."/>
            <person name="Van Straalen N."/>
            <person name="Roelofs D."/>
        </authorList>
    </citation>
    <scope>NUCLEOTIDE SEQUENCE [LARGE SCALE GENOMIC DNA]</scope>
    <source>
        <strain evidence="2 3">VU population</strain>
        <tissue evidence="2">Whole body</tissue>
    </source>
</reference>
<feature type="region of interest" description="Disordered" evidence="1">
    <location>
        <begin position="162"/>
        <end position="181"/>
    </location>
</feature>
<keyword evidence="3" id="KW-1185">Reference proteome</keyword>
<evidence type="ECO:0000313" key="2">
    <source>
        <dbReference type="EMBL" id="OXA47665.1"/>
    </source>
</evidence>
<gene>
    <name evidence="2" type="ORF">Fcan01_18057</name>
</gene>
<sequence>MEQGNDSVAKDLQIVMGLMAKNKIELPSTVVLKGEKIQPVDHTSLPDMLVGGGKEGGNPTPSTSTSSSNQADEKMETEEERIAKEFGKEDAAAKVYHCAVCHLEVSGEESVGRVKGTKIGAGFLTGKKTRTGVSLTCREKVSESWRCVLSLLKRESWSWSTVPSRRYSAARASPSRTRSDR</sequence>
<comment type="caution">
    <text evidence="2">The sequence shown here is derived from an EMBL/GenBank/DDBJ whole genome shotgun (WGS) entry which is preliminary data.</text>
</comment>
<dbReference type="EMBL" id="LNIX01000013">
    <property type="protein sequence ID" value="OXA47665.1"/>
    <property type="molecule type" value="Genomic_DNA"/>
</dbReference>
<dbReference type="Proteomes" id="UP000198287">
    <property type="component" value="Unassembled WGS sequence"/>
</dbReference>
<feature type="compositionally biased region" description="Low complexity" evidence="1">
    <location>
        <begin position="59"/>
        <end position="68"/>
    </location>
</feature>
<feature type="compositionally biased region" description="Low complexity" evidence="1">
    <location>
        <begin position="164"/>
        <end position="181"/>
    </location>
</feature>
<evidence type="ECO:0000313" key="3">
    <source>
        <dbReference type="Proteomes" id="UP000198287"/>
    </source>
</evidence>
<name>A0A226DQ80_FOLCA</name>
<proteinExistence type="predicted"/>
<dbReference type="OrthoDB" id="432970at2759"/>
<organism evidence="2 3">
    <name type="scientific">Folsomia candida</name>
    <name type="common">Springtail</name>
    <dbReference type="NCBI Taxonomy" id="158441"/>
    <lineage>
        <taxon>Eukaryota</taxon>
        <taxon>Metazoa</taxon>
        <taxon>Ecdysozoa</taxon>
        <taxon>Arthropoda</taxon>
        <taxon>Hexapoda</taxon>
        <taxon>Collembola</taxon>
        <taxon>Entomobryomorpha</taxon>
        <taxon>Isotomoidea</taxon>
        <taxon>Isotomidae</taxon>
        <taxon>Proisotominae</taxon>
        <taxon>Folsomia</taxon>
    </lineage>
</organism>
<accession>A0A226DQ80</accession>
<feature type="region of interest" description="Disordered" evidence="1">
    <location>
        <begin position="35"/>
        <end position="79"/>
    </location>
</feature>